<reference evidence="2" key="1">
    <citation type="submission" date="2023-03" db="EMBL/GenBank/DDBJ databases">
        <authorList>
            <person name="Steffen K."/>
            <person name="Cardenas P."/>
        </authorList>
    </citation>
    <scope>NUCLEOTIDE SEQUENCE</scope>
</reference>
<dbReference type="PANTHER" id="PTHR46295:SF1">
    <property type="entry name" value="ENDOPLASMIC RETICULUM RESIDENT PROTEIN 44"/>
    <property type="match status" value="1"/>
</dbReference>
<dbReference type="Proteomes" id="UP001174909">
    <property type="component" value="Unassembled WGS sequence"/>
</dbReference>
<dbReference type="SUPFAM" id="SSF52833">
    <property type="entry name" value="Thioredoxin-like"/>
    <property type="match status" value="1"/>
</dbReference>
<accession>A0AA35SVQ6</accession>
<dbReference type="GO" id="GO:0006457">
    <property type="term" value="P:protein folding"/>
    <property type="evidence" value="ECO:0007669"/>
    <property type="project" value="TreeGrafter"/>
</dbReference>
<dbReference type="InterPro" id="IPR052643">
    <property type="entry name" value="ERP44"/>
</dbReference>
<sequence>MGGSCHSFFSSHRNEYIQLCDFRCSLHSQHRQTQTQIVFREDKQQDEVFRGDMTNLYSTFSWITNKCIPLVREITFQNGEEMTEVGIPLLILFYHPDHPEVKELFKGRVTDELRDHRGSITAVTADGILFAHPLHHLGKSKNDLPLVAIDSFRHMYVFPNFEDIKVPGKMKTFVDDLHSGKLHREFHHGPDTPGTPEQQQQQRDSRSAHDGSPPESTFRKLRPDGSRYSLLRDEL</sequence>
<evidence type="ECO:0000256" key="1">
    <source>
        <dbReference type="SAM" id="MobiDB-lite"/>
    </source>
</evidence>
<name>A0AA35SVQ6_GEOBA</name>
<dbReference type="PANTHER" id="PTHR46295">
    <property type="entry name" value="ENDOPLASMIC RETICULUM RESIDENT PROTEIN 44"/>
    <property type="match status" value="1"/>
</dbReference>
<dbReference type="GO" id="GO:0003756">
    <property type="term" value="F:protein disulfide isomerase activity"/>
    <property type="evidence" value="ECO:0007669"/>
    <property type="project" value="TreeGrafter"/>
</dbReference>
<feature type="compositionally biased region" description="Basic and acidic residues" evidence="1">
    <location>
        <begin position="217"/>
        <end position="235"/>
    </location>
</feature>
<evidence type="ECO:0000313" key="3">
    <source>
        <dbReference type="Proteomes" id="UP001174909"/>
    </source>
</evidence>
<dbReference type="InterPro" id="IPR036249">
    <property type="entry name" value="Thioredoxin-like_sf"/>
</dbReference>
<dbReference type="Gene3D" id="3.40.30.10">
    <property type="entry name" value="Glutaredoxin"/>
    <property type="match status" value="2"/>
</dbReference>
<proteinExistence type="predicted"/>
<dbReference type="Pfam" id="PF13848">
    <property type="entry name" value="Thioredoxin_6"/>
    <property type="match status" value="1"/>
</dbReference>
<dbReference type="EMBL" id="CASHTH010002830">
    <property type="protein sequence ID" value="CAI8035896.1"/>
    <property type="molecule type" value="Genomic_DNA"/>
</dbReference>
<evidence type="ECO:0000313" key="2">
    <source>
        <dbReference type="EMBL" id="CAI8035896.1"/>
    </source>
</evidence>
<feature type="region of interest" description="Disordered" evidence="1">
    <location>
        <begin position="183"/>
        <end position="235"/>
    </location>
</feature>
<gene>
    <name evidence="2" type="ORF">GBAR_LOCUS20142</name>
</gene>
<keyword evidence="3" id="KW-1185">Reference proteome</keyword>
<protein>
    <submittedName>
        <fullName evidence="2">Endoplasmic reticulum resident protein 44</fullName>
    </submittedName>
</protein>
<dbReference type="GO" id="GO:0005793">
    <property type="term" value="C:endoplasmic reticulum-Golgi intermediate compartment"/>
    <property type="evidence" value="ECO:0007669"/>
    <property type="project" value="TreeGrafter"/>
</dbReference>
<dbReference type="AlphaFoldDB" id="A0AA35SVQ6"/>
<comment type="caution">
    <text evidence="2">The sequence shown here is derived from an EMBL/GenBank/DDBJ whole genome shotgun (WGS) entry which is preliminary data.</text>
</comment>
<dbReference type="GO" id="GO:0005789">
    <property type="term" value="C:endoplasmic reticulum membrane"/>
    <property type="evidence" value="ECO:0007669"/>
    <property type="project" value="TreeGrafter"/>
</dbReference>
<organism evidence="2 3">
    <name type="scientific">Geodia barretti</name>
    <name type="common">Barrett's horny sponge</name>
    <dbReference type="NCBI Taxonomy" id="519541"/>
    <lineage>
        <taxon>Eukaryota</taxon>
        <taxon>Metazoa</taxon>
        <taxon>Porifera</taxon>
        <taxon>Demospongiae</taxon>
        <taxon>Heteroscleromorpha</taxon>
        <taxon>Tetractinellida</taxon>
        <taxon>Astrophorina</taxon>
        <taxon>Geodiidae</taxon>
        <taxon>Geodia</taxon>
    </lineage>
</organism>